<keyword evidence="3" id="KW-1185">Reference proteome</keyword>
<accession>A0A412FX42</accession>
<reference evidence="2 3" key="1">
    <citation type="submission" date="2018-08" db="EMBL/GenBank/DDBJ databases">
        <title>A genome reference for cultivated species of the human gut microbiota.</title>
        <authorList>
            <person name="Zou Y."/>
            <person name="Xue W."/>
            <person name="Luo G."/>
        </authorList>
    </citation>
    <scope>NUCLEOTIDE SEQUENCE [LARGE SCALE GENOMIC DNA]</scope>
    <source>
        <strain evidence="2 3">AF24-29</strain>
    </source>
</reference>
<evidence type="ECO:0000256" key="1">
    <source>
        <dbReference type="SAM" id="Phobius"/>
    </source>
</evidence>
<dbReference type="PANTHER" id="PTHR40076:SF1">
    <property type="entry name" value="MEMBRANE PROTEIN"/>
    <property type="match status" value="1"/>
</dbReference>
<name>A0A412FX42_9FIRM</name>
<keyword evidence="1" id="KW-0472">Membrane</keyword>
<dbReference type="Proteomes" id="UP000284178">
    <property type="component" value="Unassembled WGS sequence"/>
</dbReference>
<dbReference type="Pfam" id="PF06161">
    <property type="entry name" value="DUF975"/>
    <property type="match status" value="1"/>
</dbReference>
<comment type="caution">
    <text evidence="2">The sequence shown here is derived from an EMBL/GenBank/DDBJ whole genome shotgun (WGS) entry which is preliminary data.</text>
</comment>
<keyword evidence="1" id="KW-0812">Transmembrane</keyword>
<feature type="transmembrane region" description="Helical" evidence="1">
    <location>
        <begin position="24"/>
        <end position="42"/>
    </location>
</feature>
<dbReference type="EMBL" id="QRUP01000014">
    <property type="protein sequence ID" value="RGR72722.1"/>
    <property type="molecule type" value="Genomic_DNA"/>
</dbReference>
<evidence type="ECO:0000313" key="2">
    <source>
        <dbReference type="EMBL" id="RGR72722.1"/>
    </source>
</evidence>
<feature type="transmembrane region" description="Helical" evidence="1">
    <location>
        <begin position="212"/>
        <end position="230"/>
    </location>
</feature>
<feature type="transmembrane region" description="Helical" evidence="1">
    <location>
        <begin position="87"/>
        <end position="109"/>
    </location>
</feature>
<sequence>MGEIYMFVRAELKRRAKEVLSRKYLKLFVACLLLYWLGNGIGNFKIFQINFNFSGPTAQWLDAMTITLFGKTYSGLSSLMTLFGPLVLMYTLLSAAVAALIRLIVLNPLSFGLMNYMKKASTDEENANDVFRCFNQWEDLKRVALTGFWRDLIVFLYSLLFVIPGIVKSYSYRFVPYLTEDEPDLDPQQILALSQEMTQGIKLDLFVLDLSFFLWYLLGAVTFNIGTYFIRPYINQTDAECYLEVRNQYYGGTHENWD</sequence>
<dbReference type="InterPro" id="IPR010380">
    <property type="entry name" value="DUF975"/>
</dbReference>
<dbReference type="AlphaFoldDB" id="A0A412FX42"/>
<evidence type="ECO:0000313" key="3">
    <source>
        <dbReference type="Proteomes" id="UP000284178"/>
    </source>
</evidence>
<keyword evidence="1" id="KW-1133">Transmembrane helix</keyword>
<organism evidence="2 3">
    <name type="scientific">Holdemania filiformis</name>
    <dbReference type="NCBI Taxonomy" id="61171"/>
    <lineage>
        <taxon>Bacteria</taxon>
        <taxon>Bacillati</taxon>
        <taxon>Bacillota</taxon>
        <taxon>Erysipelotrichia</taxon>
        <taxon>Erysipelotrichales</taxon>
        <taxon>Erysipelotrichaceae</taxon>
        <taxon>Holdemania</taxon>
    </lineage>
</organism>
<proteinExistence type="predicted"/>
<gene>
    <name evidence="2" type="ORF">DWY25_11695</name>
</gene>
<dbReference type="PANTHER" id="PTHR40076">
    <property type="entry name" value="MEMBRANE PROTEIN-RELATED"/>
    <property type="match status" value="1"/>
</dbReference>
<protein>
    <submittedName>
        <fullName evidence="2">DUF975 family protein</fullName>
    </submittedName>
</protein>
<feature type="transmembrane region" description="Helical" evidence="1">
    <location>
        <begin position="148"/>
        <end position="167"/>
    </location>
</feature>